<reference evidence="2 3" key="1">
    <citation type="journal article" date="2016" name="Mol. Biol. Evol.">
        <title>Comparative Genomics of Early-Diverging Mushroom-Forming Fungi Provides Insights into the Origins of Lignocellulose Decay Capabilities.</title>
        <authorList>
            <person name="Nagy L.G."/>
            <person name="Riley R."/>
            <person name="Tritt A."/>
            <person name="Adam C."/>
            <person name="Daum C."/>
            <person name="Floudas D."/>
            <person name="Sun H."/>
            <person name="Yadav J.S."/>
            <person name="Pangilinan J."/>
            <person name="Larsson K.H."/>
            <person name="Matsuura K."/>
            <person name="Barry K."/>
            <person name="Labutti K."/>
            <person name="Kuo R."/>
            <person name="Ohm R.A."/>
            <person name="Bhattacharya S.S."/>
            <person name="Shirouzu T."/>
            <person name="Yoshinaga Y."/>
            <person name="Martin F.M."/>
            <person name="Grigoriev I.V."/>
            <person name="Hibbett D.S."/>
        </authorList>
    </citation>
    <scope>NUCLEOTIDE SEQUENCE [LARGE SCALE GENOMIC DNA]</scope>
    <source>
        <strain evidence="2 3">HHB10207 ss-3</strain>
    </source>
</reference>
<dbReference type="EMBL" id="KV428068">
    <property type="protein sequence ID" value="KZT38195.1"/>
    <property type="molecule type" value="Genomic_DNA"/>
</dbReference>
<accession>A0A166D6S0</accession>
<feature type="compositionally biased region" description="Basic and acidic residues" evidence="1">
    <location>
        <begin position="229"/>
        <end position="239"/>
    </location>
</feature>
<dbReference type="Proteomes" id="UP000076798">
    <property type="component" value="Unassembled WGS sequence"/>
</dbReference>
<evidence type="ECO:0000256" key="1">
    <source>
        <dbReference type="SAM" id="MobiDB-lite"/>
    </source>
</evidence>
<dbReference type="AlphaFoldDB" id="A0A166D6S0"/>
<feature type="region of interest" description="Disordered" evidence="1">
    <location>
        <begin position="217"/>
        <end position="239"/>
    </location>
</feature>
<name>A0A166D6S0_9AGAM</name>
<proteinExistence type="predicted"/>
<gene>
    <name evidence="2" type="ORF">SISSUDRAFT_1103802</name>
</gene>
<protein>
    <submittedName>
        <fullName evidence="2">Uncharacterized protein</fullName>
    </submittedName>
</protein>
<organism evidence="2 3">
    <name type="scientific">Sistotremastrum suecicum HHB10207 ss-3</name>
    <dbReference type="NCBI Taxonomy" id="1314776"/>
    <lineage>
        <taxon>Eukaryota</taxon>
        <taxon>Fungi</taxon>
        <taxon>Dikarya</taxon>
        <taxon>Basidiomycota</taxon>
        <taxon>Agaricomycotina</taxon>
        <taxon>Agaricomycetes</taxon>
        <taxon>Sistotremastrales</taxon>
        <taxon>Sistotremastraceae</taxon>
        <taxon>Sistotremastrum</taxon>
    </lineage>
</organism>
<sequence length="349" mass="39187">MLELLVLETVGQSDSVTGLDGLSAGHIPSQKKAFPDPSVCLDLSQDRLPEIPFAHRQSHKADVLTPKSERRRSPWQWIHSEKTQQDADIDHHIQAGSVLGHNIYVTSSWHPYPDPSPTPSWETFGPIRKASVAGRWDESKEVLVLANSEAENATGVDDAACHMSHHRRWRSPKESQAFFDPISLRTRRAVAASLRAEYWLPEETGMRLRAERDHVIEAITGPNKPPQRQSKEPTEAERDRKLRSYWLGRRCSCNGSHMSALLLLRCSRRSLVGACVGVTYLSVSTTSRSSDWPAGPQNNSIGTLSRWKRSIVGKLEMEEHRGLVTLLCDLRNGCKKLETESKKLGPVQR</sequence>
<keyword evidence="3" id="KW-1185">Reference proteome</keyword>
<evidence type="ECO:0000313" key="2">
    <source>
        <dbReference type="EMBL" id="KZT38195.1"/>
    </source>
</evidence>
<evidence type="ECO:0000313" key="3">
    <source>
        <dbReference type="Proteomes" id="UP000076798"/>
    </source>
</evidence>